<feature type="region of interest" description="Disordered" evidence="1">
    <location>
        <begin position="106"/>
        <end position="130"/>
    </location>
</feature>
<dbReference type="EMBL" id="VSRR010003528">
    <property type="protein sequence ID" value="MPC36482.1"/>
    <property type="molecule type" value="Genomic_DNA"/>
</dbReference>
<evidence type="ECO:0000256" key="1">
    <source>
        <dbReference type="SAM" id="MobiDB-lite"/>
    </source>
</evidence>
<reference evidence="2 3" key="1">
    <citation type="submission" date="2019-05" db="EMBL/GenBank/DDBJ databases">
        <title>Another draft genome of Portunus trituberculatus and its Hox gene families provides insights of decapod evolution.</title>
        <authorList>
            <person name="Jeong J.-H."/>
            <person name="Song I."/>
            <person name="Kim S."/>
            <person name="Choi T."/>
            <person name="Kim D."/>
            <person name="Ryu S."/>
            <person name="Kim W."/>
        </authorList>
    </citation>
    <scope>NUCLEOTIDE SEQUENCE [LARGE SCALE GENOMIC DNA]</scope>
    <source>
        <tissue evidence="2">Muscle</tissue>
    </source>
</reference>
<protein>
    <submittedName>
        <fullName evidence="2">Uncharacterized protein</fullName>
    </submittedName>
</protein>
<sequence length="130" mass="14080">MSSAEPPRPRAPLTRRGCEEGALRAPRRPWEEGGQTALVGGSCLLRFLPLSPLPFPSETDVLPPRGQRGGPDAWNIVRTNTKQPELPGIPTRTDVGEPLMSGTARRLQEGPAGRPRTLSDSLHFLPLSKS</sequence>
<organism evidence="2 3">
    <name type="scientific">Portunus trituberculatus</name>
    <name type="common">Swimming crab</name>
    <name type="synonym">Neptunus trituberculatus</name>
    <dbReference type="NCBI Taxonomy" id="210409"/>
    <lineage>
        <taxon>Eukaryota</taxon>
        <taxon>Metazoa</taxon>
        <taxon>Ecdysozoa</taxon>
        <taxon>Arthropoda</taxon>
        <taxon>Crustacea</taxon>
        <taxon>Multicrustacea</taxon>
        <taxon>Malacostraca</taxon>
        <taxon>Eumalacostraca</taxon>
        <taxon>Eucarida</taxon>
        <taxon>Decapoda</taxon>
        <taxon>Pleocyemata</taxon>
        <taxon>Brachyura</taxon>
        <taxon>Eubrachyura</taxon>
        <taxon>Portunoidea</taxon>
        <taxon>Portunidae</taxon>
        <taxon>Portuninae</taxon>
        <taxon>Portunus</taxon>
    </lineage>
</organism>
<name>A0A5B7EQP9_PORTR</name>
<gene>
    <name evidence="2" type="ORF">E2C01_029941</name>
</gene>
<dbReference type="Proteomes" id="UP000324222">
    <property type="component" value="Unassembled WGS sequence"/>
</dbReference>
<evidence type="ECO:0000313" key="3">
    <source>
        <dbReference type="Proteomes" id="UP000324222"/>
    </source>
</evidence>
<accession>A0A5B7EQP9</accession>
<proteinExistence type="predicted"/>
<keyword evidence="3" id="KW-1185">Reference proteome</keyword>
<evidence type="ECO:0000313" key="2">
    <source>
        <dbReference type="EMBL" id="MPC36482.1"/>
    </source>
</evidence>
<feature type="region of interest" description="Disordered" evidence="1">
    <location>
        <begin position="1"/>
        <end position="34"/>
    </location>
</feature>
<dbReference type="AlphaFoldDB" id="A0A5B7EQP9"/>
<comment type="caution">
    <text evidence="2">The sequence shown here is derived from an EMBL/GenBank/DDBJ whole genome shotgun (WGS) entry which is preliminary data.</text>
</comment>